<evidence type="ECO:0000256" key="1">
    <source>
        <dbReference type="SAM" id="Phobius"/>
    </source>
</evidence>
<dbReference type="EMBL" id="BLAL01000184">
    <property type="protein sequence ID" value="GES89337.1"/>
    <property type="molecule type" value="Genomic_DNA"/>
</dbReference>
<sequence length="141" mass="17091">MRRNLIREEKREQSNISGFKFLLMFVLLLCFFRRFFRSLFGNLTIIESLNMEEYRQGNWFQFGSWTPRRKLWLDARDRIRRFFGLLNAWNSILFSRIQRTKGTSPFFVETSETKFVGLLLLLARILDFNVNGFIFRPLLDM</sequence>
<protein>
    <submittedName>
        <fullName evidence="2">Uncharacterized protein</fullName>
    </submittedName>
</protein>
<proteinExistence type="predicted"/>
<organism evidence="2 3">
    <name type="scientific">Rhizophagus clarus</name>
    <dbReference type="NCBI Taxonomy" id="94130"/>
    <lineage>
        <taxon>Eukaryota</taxon>
        <taxon>Fungi</taxon>
        <taxon>Fungi incertae sedis</taxon>
        <taxon>Mucoromycota</taxon>
        <taxon>Glomeromycotina</taxon>
        <taxon>Glomeromycetes</taxon>
        <taxon>Glomerales</taxon>
        <taxon>Glomeraceae</taxon>
        <taxon>Rhizophagus</taxon>
    </lineage>
</organism>
<dbReference type="Proteomes" id="UP000615446">
    <property type="component" value="Unassembled WGS sequence"/>
</dbReference>
<evidence type="ECO:0000313" key="2">
    <source>
        <dbReference type="EMBL" id="GES89337.1"/>
    </source>
</evidence>
<reference evidence="2" key="1">
    <citation type="submission" date="2019-10" db="EMBL/GenBank/DDBJ databases">
        <title>Conservation and host-specific expression of non-tandemly repeated heterogenous ribosome RNA gene in arbuscular mycorrhizal fungi.</title>
        <authorList>
            <person name="Maeda T."/>
            <person name="Kobayashi Y."/>
            <person name="Nakagawa T."/>
            <person name="Ezawa T."/>
            <person name="Yamaguchi K."/>
            <person name="Bino T."/>
            <person name="Nishimoto Y."/>
            <person name="Shigenobu S."/>
            <person name="Kawaguchi M."/>
        </authorList>
    </citation>
    <scope>NUCLEOTIDE SEQUENCE</scope>
    <source>
        <strain evidence="2">HR1</strain>
    </source>
</reference>
<keyword evidence="1" id="KW-1133">Transmembrane helix</keyword>
<accession>A0A8H3LIS5</accession>
<evidence type="ECO:0000313" key="3">
    <source>
        <dbReference type="Proteomes" id="UP000615446"/>
    </source>
</evidence>
<gene>
    <name evidence="2" type="ORF">RCL2_001623800</name>
</gene>
<feature type="transmembrane region" description="Helical" evidence="1">
    <location>
        <begin position="21"/>
        <end position="40"/>
    </location>
</feature>
<dbReference type="AlphaFoldDB" id="A0A8H3LIS5"/>
<name>A0A8H3LIS5_9GLOM</name>
<keyword evidence="1" id="KW-0472">Membrane</keyword>
<keyword evidence="1" id="KW-0812">Transmembrane</keyword>
<comment type="caution">
    <text evidence="2">The sequence shown here is derived from an EMBL/GenBank/DDBJ whole genome shotgun (WGS) entry which is preliminary data.</text>
</comment>